<keyword evidence="2" id="KW-1185">Reference proteome</keyword>
<reference evidence="1" key="1">
    <citation type="submission" date="2019-04" db="EMBL/GenBank/DDBJ databases">
        <title>Microbes associate with the intestines of laboratory mice.</title>
        <authorList>
            <person name="Navarre W."/>
            <person name="Wong E."/>
            <person name="Huang K."/>
            <person name="Tropini C."/>
            <person name="Ng K."/>
            <person name="Yu B."/>
        </authorList>
    </citation>
    <scope>NUCLEOTIDE SEQUENCE</scope>
    <source>
        <strain evidence="1">NM09_H32</strain>
    </source>
</reference>
<protein>
    <submittedName>
        <fullName evidence="1">Uncharacterized protein</fullName>
    </submittedName>
</protein>
<gene>
    <name evidence="1" type="ORF">E5336_09530</name>
</gene>
<dbReference type="EMBL" id="SRYG01000020">
    <property type="protein sequence ID" value="TGY65261.1"/>
    <property type="molecule type" value="Genomic_DNA"/>
</dbReference>
<sequence length="224" mass="25454">MRQSKKRVNKTSLTHSFLQSVGTYSTYISIFIAAFSLVFGIITYMMTIQIEEHSNYLSDLQAPCVYTMTITGQDRFPAADSSKTIITLPKTRIAFDISSGSILDIGNVVMVDEETVGKIDSWSVSEHQTDRKAKTENKKRTAKTDSLTYRPETWNYDPETKTAYTVLFVKTGNNTSDIWLLIMDKNKNLKIYGYDALPTDQKTAYPTAFQAYRSARKFLVENNI</sequence>
<accession>A0AC61R5H6</accession>
<name>A0AC61R5H6_9FIRM</name>
<evidence type="ECO:0000313" key="2">
    <source>
        <dbReference type="Proteomes" id="UP000308836"/>
    </source>
</evidence>
<organism evidence="1 2">
    <name type="scientific">Dubosiella muris</name>
    <dbReference type="NCBI Taxonomy" id="3038133"/>
    <lineage>
        <taxon>Bacteria</taxon>
        <taxon>Bacillati</taxon>
        <taxon>Bacillota</taxon>
        <taxon>Erysipelotrichia</taxon>
        <taxon>Erysipelotrichales</taxon>
        <taxon>Erysipelotrichaceae</taxon>
        <taxon>Dubosiella</taxon>
    </lineage>
</organism>
<proteinExistence type="predicted"/>
<dbReference type="Proteomes" id="UP000308836">
    <property type="component" value="Unassembled WGS sequence"/>
</dbReference>
<evidence type="ECO:0000313" key="1">
    <source>
        <dbReference type="EMBL" id="TGY65261.1"/>
    </source>
</evidence>
<comment type="caution">
    <text evidence="1">The sequence shown here is derived from an EMBL/GenBank/DDBJ whole genome shotgun (WGS) entry which is preliminary data.</text>
</comment>